<dbReference type="STRING" id="145388.A0A0D2M9R9"/>
<evidence type="ECO:0000256" key="1">
    <source>
        <dbReference type="ARBA" id="ARBA00004123"/>
    </source>
</evidence>
<organism evidence="7 8">
    <name type="scientific">Monoraphidium neglectum</name>
    <dbReference type="NCBI Taxonomy" id="145388"/>
    <lineage>
        <taxon>Eukaryota</taxon>
        <taxon>Viridiplantae</taxon>
        <taxon>Chlorophyta</taxon>
        <taxon>core chlorophytes</taxon>
        <taxon>Chlorophyceae</taxon>
        <taxon>CS clade</taxon>
        <taxon>Sphaeropleales</taxon>
        <taxon>Selenastraceae</taxon>
        <taxon>Monoraphidium</taxon>
    </lineage>
</organism>
<proteinExistence type="inferred from homology"/>
<protein>
    <recommendedName>
        <fullName evidence="5">Ribosome biogenesis regulatory protein</fullName>
    </recommendedName>
</protein>
<evidence type="ECO:0000256" key="3">
    <source>
        <dbReference type="ARBA" id="ARBA00022517"/>
    </source>
</evidence>
<accession>A0A0D2M9R9</accession>
<dbReference type="InterPro" id="IPR007023">
    <property type="entry name" value="Ribosom_reg"/>
</dbReference>
<comment type="similarity">
    <text evidence="2 5">Belongs to the RRS1 family.</text>
</comment>
<keyword evidence="8" id="KW-1185">Reference proteome</keyword>
<feature type="compositionally biased region" description="Gly residues" evidence="6">
    <location>
        <begin position="365"/>
        <end position="388"/>
    </location>
</feature>
<dbReference type="EMBL" id="KK102457">
    <property type="protein sequence ID" value="KIY97716.1"/>
    <property type="molecule type" value="Genomic_DNA"/>
</dbReference>
<dbReference type="RefSeq" id="XP_013896736.1">
    <property type="nucleotide sequence ID" value="XM_014041282.1"/>
</dbReference>
<name>A0A0D2M9R9_9CHLO</name>
<dbReference type="Proteomes" id="UP000054498">
    <property type="component" value="Unassembled WGS sequence"/>
</dbReference>
<reference evidence="7 8" key="1">
    <citation type="journal article" date="2013" name="BMC Genomics">
        <title>Reconstruction of the lipid metabolism for the microalga Monoraphidium neglectum from its genome sequence reveals characteristics suitable for biofuel production.</title>
        <authorList>
            <person name="Bogen C."/>
            <person name="Al-Dilaimi A."/>
            <person name="Albersmeier A."/>
            <person name="Wichmann J."/>
            <person name="Grundmann M."/>
            <person name="Rupp O."/>
            <person name="Lauersen K.J."/>
            <person name="Blifernez-Klassen O."/>
            <person name="Kalinowski J."/>
            <person name="Goesmann A."/>
            <person name="Mussgnug J.H."/>
            <person name="Kruse O."/>
        </authorList>
    </citation>
    <scope>NUCLEOTIDE SEQUENCE [LARGE SCALE GENOMIC DNA]</scope>
    <source>
        <strain evidence="7 8">SAG 48.87</strain>
    </source>
</reference>
<evidence type="ECO:0000256" key="5">
    <source>
        <dbReference type="RuleBase" id="RU364132"/>
    </source>
</evidence>
<evidence type="ECO:0000256" key="6">
    <source>
        <dbReference type="SAM" id="MobiDB-lite"/>
    </source>
</evidence>
<dbReference type="Pfam" id="PF04939">
    <property type="entry name" value="RRS1"/>
    <property type="match status" value="1"/>
</dbReference>
<dbReference type="AlphaFoldDB" id="A0A0D2M9R9"/>
<keyword evidence="4 5" id="KW-0539">Nucleus</keyword>
<sequence>MASEAAEAPETVKVTAEQLGIAAIDPLEQQLEFDLGNLTAFDPSPVDAAAYAHPHRDATCLAAATAMAQALVSKLFALPSESVTGGRLVRLPAPTTQLPREKPVPKVKAMTKWQQFAQKKGIVKRKRSKLAFDEDAGEWKRRHGYKKANDDAAVPIIEAKAGDQLGEDPFTRLRQEKRDRVKKNQAQQLANVQDAAKGGSALPPTLRLAASLPEKGRSKPVKRKELKAEIKGASRLAGVSTASQGKFDKRLAGEKEGERSLLGKRRKFLPVTDTAAEKRLMSGAADKLLRERVDDILDIQKAIGKFEASAREERRAGKSASGGGDDGGGGKKGRGGGGRGGGRGGGKSGGRGGGSGKSGGRDGGGKGGLKAKGGVSKRGGGKGGRGKR</sequence>
<comment type="function">
    <text evidence="5">Involved in ribosomal large subunit assembly.</text>
</comment>
<evidence type="ECO:0000256" key="2">
    <source>
        <dbReference type="ARBA" id="ARBA00010077"/>
    </source>
</evidence>
<dbReference type="GeneID" id="25727389"/>
<dbReference type="GO" id="GO:0042254">
    <property type="term" value="P:ribosome biogenesis"/>
    <property type="evidence" value="ECO:0007669"/>
    <property type="project" value="UniProtKB-KW"/>
</dbReference>
<dbReference type="OrthoDB" id="28455at2759"/>
<evidence type="ECO:0000256" key="4">
    <source>
        <dbReference type="ARBA" id="ARBA00023242"/>
    </source>
</evidence>
<feature type="compositionally biased region" description="Gly residues" evidence="6">
    <location>
        <begin position="335"/>
        <end position="358"/>
    </location>
</feature>
<evidence type="ECO:0000313" key="7">
    <source>
        <dbReference type="EMBL" id="KIY97716.1"/>
    </source>
</evidence>
<keyword evidence="3 5" id="KW-0690">Ribosome biogenesis</keyword>
<dbReference type="KEGG" id="mng:MNEG_10246"/>
<gene>
    <name evidence="7" type="ORF">MNEG_10246</name>
</gene>
<dbReference type="GO" id="GO:0005634">
    <property type="term" value="C:nucleus"/>
    <property type="evidence" value="ECO:0007669"/>
    <property type="project" value="UniProtKB-SubCell"/>
</dbReference>
<feature type="region of interest" description="Disordered" evidence="6">
    <location>
        <begin position="308"/>
        <end position="388"/>
    </location>
</feature>
<comment type="subcellular location">
    <subcellularLocation>
        <location evidence="1 5">Nucleus</location>
    </subcellularLocation>
</comment>
<evidence type="ECO:0000313" key="8">
    <source>
        <dbReference type="Proteomes" id="UP000054498"/>
    </source>
</evidence>